<dbReference type="Proteomes" id="UP000002217">
    <property type="component" value="Chromosome"/>
</dbReference>
<dbReference type="eggNOG" id="COG0727">
    <property type="taxonomic scope" value="Bacteria"/>
</dbReference>
<proteinExistence type="predicted"/>
<reference evidence="2 3" key="1">
    <citation type="journal article" date="2009" name="Stand. Genomic Sci.">
        <title>Complete genome sequence of Desulfotomaculum acetoxidans type strain (5575).</title>
        <authorList>
            <person name="Spring S."/>
            <person name="Lapidus A."/>
            <person name="Schroder M."/>
            <person name="Gleim D."/>
            <person name="Sims D."/>
            <person name="Meincke L."/>
            <person name="Glavina Del Rio T."/>
            <person name="Tice H."/>
            <person name="Copeland A."/>
            <person name="Cheng J.F."/>
            <person name="Lucas S."/>
            <person name="Chen F."/>
            <person name="Nolan M."/>
            <person name="Bruce D."/>
            <person name="Goodwin L."/>
            <person name="Pitluck S."/>
            <person name="Ivanova N."/>
            <person name="Mavromatis K."/>
            <person name="Mikhailova N."/>
            <person name="Pati A."/>
            <person name="Chen A."/>
            <person name="Palaniappan K."/>
            <person name="Land M."/>
            <person name="Hauser L."/>
            <person name="Chang Y.J."/>
            <person name="Jeffries C.D."/>
            <person name="Chain P."/>
            <person name="Saunders E."/>
            <person name="Brettin T."/>
            <person name="Detter J.C."/>
            <person name="Goker M."/>
            <person name="Bristow J."/>
            <person name="Eisen J.A."/>
            <person name="Markowitz V."/>
            <person name="Hugenholtz P."/>
            <person name="Kyrpides N.C."/>
            <person name="Klenk H.P."/>
            <person name="Han C."/>
        </authorList>
    </citation>
    <scope>NUCLEOTIDE SEQUENCE [LARGE SCALE GENOMIC DNA]</scope>
    <source>
        <strain evidence="3">ATCC 49208 / DSM 771 / VKM B-1644</strain>
    </source>
</reference>
<name>C8W1D3_DESAS</name>
<accession>C8W1D3</accession>
<dbReference type="OrthoDB" id="86584at2"/>
<organism evidence="2 3">
    <name type="scientific">Desulfofarcimen acetoxidans (strain ATCC 49208 / DSM 771 / KCTC 5769 / VKM B-1644 / 5575)</name>
    <name type="common">Desulfotomaculum acetoxidans</name>
    <dbReference type="NCBI Taxonomy" id="485916"/>
    <lineage>
        <taxon>Bacteria</taxon>
        <taxon>Bacillati</taxon>
        <taxon>Bacillota</taxon>
        <taxon>Clostridia</taxon>
        <taxon>Eubacteriales</taxon>
        <taxon>Peptococcaceae</taxon>
        <taxon>Desulfofarcimen</taxon>
    </lineage>
</organism>
<dbReference type="NCBIfam" id="NF038110">
    <property type="entry name" value="Lys_methyl_FliB"/>
    <property type="match status" value="1"/>
</dbReference>
<gene>
    <name evidence="2" type="ordered locus">Dtox_0663</name>
</gene>
<evidence type="ECO:0008006" key="4">
    <source>
        <dbReference type="Google" id="ProtNLM"/>
    </source>
</evidence>
<dbReference type="AlphaFoldDB" id="C8W1D3"/>
<dbReference type="RefSeq" id="WP_015756296.1">
    <property type="nucleotide sequence ID" value="NC_013216.1"/>
</dbReference>
<sequence length="426" mass="49110">MPGKHFLVPDYVLNFQCECCTECCKRWSIIIDKHTVKKYEQLAARDKELSAMLPESLKIDKSGKASVRLKNRIKSLHVEKKGAEREEIDAAVCPFLDGQGLCAIQRKHGIEALSDTCKIFPRNIFLTERGYEISLTYACPAAAKTLKNKNIVEFYQDPEGFDFPDLHGQYGKIGSLLERKKAGKGNYYEAEELLIDIMQYREMDIDTRLTLSGMIVNKLKDGDLSGIRRYLVNLDGSLIRQLQSLPGQPVYMLKLIKEAVDRRLLSRITEKNMAGLLNIAYNELRFLDKSVITGDKVQKLLDGYNKHYLPYENGIRHIYENYFVNFIFSKKYYTHKYIDAYFLMIFFYILIRFFGVCACLSEERNLDEGMVVKVISAIERSIGHSQSFYESILQLVKKGDYHRLPYVISLINLNYQPIALDKAENG</sequence>
<keyword evidence="1" id="KW-0472">Membrane</keyword>
<dbReference type="HOGENOM" id="CLU_051643_1_0_9"/>
<keyword evidence="1" id="KW-0812">Transmembrane</keyword>
<protein>
    <recommendedName>
        <fullName evidence="4">FliB family protein</fullName>
    </recommendedName>
</protein>
<evidence type="ECO:0000256" key="1">
    <source>
        <dbReference type="SAM" id="Phobius"/>
    </source>
</evidence>
<keyword evidence="1" id="KW-1133">Transmembrane helix</keyword>
<dbReference type="EMBL" id="CP001720">
    <property type="protein sequence ID" value="ACV61578.1"/>
    <property type="molecule type" value="Genomic_DNA"/>
</dbReference>
<keyword evidence="3" id="KW-1185">Reference proteome</keyword>
<dbReference type="KEGG" id="dae:Dtox_0663"/>
<feature type="transmembrane region" description="Helical" evidence="1">
    <location>
        <begin position="340"/>
        <end position="360"/>
    </location>
</feature>
<dbReference type="STRING" id="485916.Dtox_0663"/>
<evidence type="ECO:0000313" key="3">
    <source>
        <dbReference type="Proteomes" id="UP000002217"/>
    </source>
</evidence>
<evidence type="ECO:0000313" key="2">
    <source>
        <dbReference type="EMBL" id="ACV61578.1"/>
    </source>
</evidence>